<dbReference type="FunFam" id="1.20.1090.10:FF:000001">
    <property type="entry name" value="Aldehyde-alcohol dehydrogenase"/>
    <property type="match status" value="1"/>
</dbReference>
<gene>
    <name evidence="7" type="ORF">SAMN04488135_12254</name>
</gene>
<comment type="cofactor">
    <cofactor evidence="1">
        <name>Fe cation</name>
        <dbReference type="ChEBI" id="CHEBI:24875"/>
    </cofactor>
</comment>
<dbReference type="InterPro" id="IPR001670">
    <property type="entry name" value="ADH_Fe/GldA"/>
</dbReference>
<evidence type="ECO:0000313" key="7">
    <source>
        <dbReference type="EMBL" id="SHI37228.1"/>
    </source>
</evidence>
<accession>A0A1M6ALM5</accession>
<dbReference type="CDD" id="cd08551">
    <property type="entry name" value="Fe-ADH"/>
    <property type="match status" value="1"/>
</dbReference>
<organism evidence="7 8">
    <name type="scientific">Pollutimonas bauzanensis</name>
    <dbReference type="NCBI Taxonomy" id="658167"/>
    <lineage>
        <taxon>Bacteria</taxon>
        <taxon>Pseudomonadati</taxon>
        <taxon>Pseudomonadota</taxon>
        <taxon>Betaproteobacteria</taxon>
        <taxon>Burkholderiales</taxon>
        <taxon>Alcaligenaceae</taxon>
        <taxon>Pollutimonas</taxon>
    </lineage>
</organism>
<name>A0A1M6ALM5_9BURK</name>
<dbReference type="PANTHER" id="PTHR11496">
    <property type="entry name" value="ALCOHOL DEHYDROGENASE"/>
    <property type="match status" value="1"/>
</dbReference>
<dbReference type="STRING" id="658167.SAMN04488135_12254"/>
<dbReference type="InterPro" id="IPR056798">
    <property type="entry name" value="ADH_Fe_C"/>
</dbReference>
<dbReference type="OrthoDB" id="9815791at2"/>
<evidence type="ECO:0000313" key="8">
    <source>
        <dbReference type="Proteomes" id="UP000184226"/>
    </source>
</evidence>
<keyword evidence="4" id="KW-0520">NAD</keyword>
<dbReference type="AlphaFoldDB" id="A0A1M6ALM5"/>
<dbReference type="EMBL" id="FQXE01000022">
    <property type="protein sequence ID" value="SHI37228.1"/>
    <property type="molecule type" value="Genomic_DNA"/>
</dbReference>
<keyword evidence="3" id="KW-0560">Oxidoreductase</keyword>
<dbReference type="GO" id="GO:0004022">
    <property type="term" value="F:alcohol dehydrogenase (NAD+) activity"/>
    <property type="evidence" value="ECO:0007669"/>
    <property type="project" value="TreeGrafter"/>
</dbReference>
<dbReference type="Gene3D" id="1.20.1090.10">
    <property type="entry name" value="Dehydroquinate synthase-like - alpha domain"/>
    <property type="match status" value="1"/>
</dbReference>
<evidence type="ECO:0000256" key="3">
    <source>
        <dbReference type="ARBA" id="ARBA00023002"/>
    </source>
</evidence>
<dbReference type="InterPro" id="IPR018211">
    <property type="entry name" value="ADH_Fe_CS"/>
</dbReference>
<dbReference type="InterPro" id="IPR039697">
    <property type="entry name" value="Alcohol_dehydrogenase_Fe"/>
</dbReference>
<evidence type="ECO:0000256" key="2">
    <source>
        <dbReference type="ARBA" id="ARBA00007358"/>
    </source>
</evidence>
<reference evidence="7 8" key="1">
    <citation type="submission" date="2016-11" db="EMBL/GenBank/DDBJ databases">
        <authorList>
            <person name="Jaros S."/>
            <person name="Januszkiewicz K."/>
            <person name="Wedrychowicz H."/>
        </authorList>
    </citation>
    <scope>NUCLEOTIDE SEQUENCE [LARGE SCALE GENOMIC DNA]</scope>
    <source>
        <strain evidence="7 8">CGMCC 1.10190</strain>
    </source>
</reference>
<evidence type="ECO:0000259" key="5">
    <source>
        <dbReference type="Pfam" id="PF00465"/>
    </source>
</evidence>
<protein>
    <submittedName>
        <fullName evidence="7">Alcohol dehydrogenase</fullName>
    </submittedName>
</protein>
<dbReference type="SUPFAM" id="SSF56796">
    <property type="entry name" value="Dehydroquinate synthase-like"/>
    <property type="match status" value="1"/>
</dbReference>
<proteinExistence type="inferred from homology"/>
<evidence type="ECO:0000256" key="1">
    <source>
        <dbReference type="ARBA" id="ARBA00001962"/>
    </source>
</evidence>
<dbReference type="Gene3D" id="3.40.50.1970">
    <property type="match status" value="1"/>
</dbReference>
<dbReference type="Pfam" id="PF25137">
    <property type="entry name" value="ADH_Fe_C"/>
    <property type="match status" value="1"/>
</dbReference>
<dbReference type="RefSeq" id="WP_073109744.1">
    <property type="nucleotide sequence ID" value="NZ_FQXE01000022.1"/>
</dbReference>
<feature type="domain" description="Fe-containing alcohol dehydrogenase-like C-terminal" evidence="6">
    <location>
        <begin position="193"/>
        <end position="386"/>
    </location>
</feature>
<dbReference type="Pfam" id="PF00465">
    <property type="entry name" value="Fe-ADH"/>
    <property type="match status" value="1"/>
</dbReference>
<feature type="domain" description="Alcohol dehydrogenase iron-type/glycerol dehydrogenase GldA" evidence="5">
    <location>
        <begin position="12"/>
        <end position="181"/>
    </location>
</feature>
<keyword evidence="8" id="KW-1185">Reference proteome</keyword>
<sequence length="387" mass="40632">MAADSISTFSCPTQLMFGVDAHRRLPRILAEWGFSRIFVMLDPALGQSEIFGSIEALLADAAIETSVFTEIEPEPSDTTVYAALARCRAQGGQAILAIGGGSTIDVAKAVGILMTNGGEIADYEGTEKFAKRPLPLIALPTTAGTGSEVSGACVITDSARGVKMAIRHAAFSPAQVAILDPLAVSSMPAHVAAHSGIDAFVHAFESYVSKHANPFSDAVNLHAMMLIAGSIRQFVANRKNVSAALDMLSGSSMAAMSFGVTGLGNVHCMAMAVGAMFPVPHGLANAVCLPYAAEFNFIANPARYARVAAILGANVTGMSDVAAGRLAIEAIRNLCSDLGIPARLRDVGVTQDQIGELARRSFAADYNRWNPRHTSEKEFVALFQGAF</sequence>
<dbReference type="PROSITE" id="PS00913">
    <property type="entry name" value="ADH_IRON_1"/>
    <property type="match status" value="1"/>
</dbReference>
<evidence type="ECO:0000256" key="4">
    <source>
        <dbReference type="ARBA" id="ARBA00023027"/>
    </source>
</evidence>
<evidence type="ECO:0000259" key="6">
    <source>
        <dbReference type="Pfam" id="PF25137"/>
    </source>
</evidence>
<dbReference type="Proteomes" id="UP000184226">
    <property type="component" value="Unassembled WGS sequence"/>
</dbReference>
<dbReference type="FunFam" id="3.40.50.1970:FF:000003">
    <property type="entry name" value="Alcohol dehydrogenase, iron-containing"/>
    <property type="match status" value="1"/>
</dbReference>
<dbReference type="PANTHER" id="PTHR11496:SF102">
    <property type="entry name" value="ALCOHOL DEHYDROGENASE 4"/>
    <property type="match status" value="1"/>
</dbReference>
<comment type="similarity">
    <text evidence="2">Belongs to the iron-containing alcohol dehydrogenase family.</text>
</comment>
<dbReference type="GO" id="GO:0046872">
    <property type="term" value="F:metal ion binding"/>
    <property type="evidence" value="ECO:0007669"/>
    <property type="project" value="InterPro"/>
</dbReference>